<dbReference type="EC" id="3.1.-.-" evidence="6"/>
<dbReference type="GO" id="GO:0016787">
    <property type="term" value="F:hydrolase activity"/>
    <property type="evidence" value="ECO:0007669"/>
    <property type="project" value="UniProtKB-KW"/>
</dbReference>
<reference evidence="7" key="1">
    <citation type="journal article" date="2019" name="Int. J. Syst. Evol. Microbiol.">
        <title>The Global Catalogue of Microorganisms (GCM) 10K type strain sequencing project: providing services to taxonomists for standard genome sequencing and annotation.</title>
        <authorList>
            <consortium name="The Broad Institute Genomics Platform"/>
            <consortium name="The Broad Institute Genome Sequencing Center for Infectious Disease"/>
            <person name="Wu L."/>
            <person name="Ma J."/>
        </authorList>
    </citation>
    <scope>NUCLEOTIDE SEQUENCE [LARGE SCALE GENOMIC DNA]</scope>
    <source>
        <strain evidence="7">LMG 29247</strain>
    </source>
</reference>
<dbReference type="PANTHER" id="PTHR42988">
    <property type="entry name" value="PHOSPHOHYDROLASE"/>
    <property type="match status" value="1"/>
</dbReference>
<keyword evidence="3" id="KW-0408">Iron</keyword>
<keyword evidence="1" id="KW-0479">Metal-binding</keyword>
<evidence type="ECO:0000256" key="1">
    <source>
        <dbReference type="ARBA" id="ARBA00022723"/>
    </source>
</evidence>
<dbReference type="InterPro" id="IPR050884">
    <property type="entry name" value="CNP_phosphodiesterase-III"/>
</dbReference>
<comment type="similarity">
    <text evidence="4">Belongs to the cyclic nucleotide phosphodiesterase class-III family.</text>
</comment>
<evidence type="ECO:0000313" key="6">
    <source>
        <dbReference type="EMBL" id="MFD1709199.1"/>
    </source>
</evidence>
<dbReference type="SUPFAM" id="SSF56300">
    <property type="entry name" value="Metallo-dependent phosphatases"/>
    <property type="match status" value="1"/>
</dbReference>
<evidence type="ECO:0000259" key="5">
    <source>
        <dbReference type="Pfam" id="PF00149"/>
    </source>
</evidence>
<evidence type="ECO:0000256" key="2">
    <source>
        <dbReference type="ARBA" id="ARBA00022801"/>
    </source>
</evidence>
<dbReference type="RefSeq" id="WP_147913038.1">
    <property type="nucleotide sequence ID" value="NZ_JBHUEJ010000003.1"/>
</dbReference>
<dbReference type="EMBL" id="JBHUEJ010000003">
    <property type="protein sequence ID" value="MFD1709199.1"/>
    <property type="molecule type" value="Genomic_DNA"/>
</dbReference>
<comment type="caution">
    <text evidence="6">The sequence shown here is derived from an EMBL/GenBank/DDBJ whole genome shotgun (WGS) entry which is preliminary data.</text>
</comment>
<sequence>MILHLTDPHFGAERPEVVQGLIALAAYRRPRLVVVSGDITQRARQGQFAAAHRFLNSLCAECGADPRTDLLVIPGNHDLPLYNLALRVADPYGPYTRWFGADLEPTVAQHGACLLGVNTTRPWRHKHGEVSTAQIARVVDRLHRCAPAALKIVVTHQPVHAIEADDAKDLLRGHAAAAQAWADAGADLLLSGHTHQSFVAPLPPPLNATWVVQTGTAVSRRIRERVPNSVHFIRYAGLPTDQRAAVERWDWDDAGAFEQTADTVIPARGG</sequence>
<organism evidence="6 7">
    <name type="scientific">Ottowia flava</name>
    <dbReference type="NCBI Taxonomy" id="2675430"/>
    <lineage>
        <taxon>Bacteria</taxon>
        <taxon>Pseudomonadati</taxon>
        <taxon>Pseudomonadota</taxon>
        <taxon>Betaproteobacteria</taxon>
        <taxon>Burkholderiales</taxon>
        <taxon>Comamonadaceae</taxon>
        <taxon>Ottowia</taxon>
    </lineage>
</organism>
<proteinExistence type="inferred from homology"/>
<dbReference type="PANTHER" id="PTHR42988:SF2">
    <property type="entry name" value="CYCLIC NUCLEOTIDE PHOSPHODIESTERASE CBUA0032-RELATED"/>
    <property type="match status" value="1"/>
</dbReference>
<name>A0ABW4KM43_9BURK</name>
<evidence type="ECO:0000313" key="7">
    <source>
        <dbReference type="Proteomes" id="UP001597304"/>
    </source>
</evidence>
<evidence type="ECO:0000256" key="4">
    <source>
        <dbReference type="ARBA" id="ARBA00025742"/>
    </source>
</evidence>
<protein>
    <submittedName>
        <fullName evidence="6">Metallophosphoesterase family protein</fullName>
        <ecNumber evidence="6">3.1.-.-</ecNumber>
    </submittedName>
</protein>
<dbReference type="Gene3D" id="3.60.21.10">
    <property type="match status" value="1"/>
</dbReference>
<gene>
    <name evidence="6" type="ORF">ACFSF0_01130</name>
</gene>
<dbReference type="InterPro" id="IPR029052">
    <property type="entry name" value="Metallo-depent_PP-like"/>
</dbReference>
<dbReference type="Proteomes" id="UP001597304">
    <property type="component" value="Unassembled WGS sequence"/>
</dbReference>
<keyword evidence="7" id="KW-1185">Reference proteome</keyword>
<keyword evidence="2 6" id="KW-0378">Hydrolase</keyword>
<dbReference type="Pfam" id="PF00149">
    <property type="entry name" value="Metallophos"/>
    <property type="match status" value="1"/>
</dbReference>
<accession>A0ABW4KM43</accession>
<evidence type="ECO:0000256" key="3">
    <source>
        <dbReference type="ARBA" id="ARBA00023004"/>
    </source>
</evidence>
<dbReference type="InterPro" id="IPR004843">
    <property type="entry name" value="Calcineurin-like_PHP"/>
</dbReference>
<feature type="domain" description="Calcineurin-like phosphoesterase" evidence="5">
    <location>
        <begin position="2"/>
        <end position="196"/>
    </location>
</feature>